<dbReference type="EMBL" id="MU853606">
    <property type="protein sequence ID" value="KAK4141816.1"/>
    <property type="molecule type" value="Genomic_DNA"/>
</dbReference>
<reference evidence="1" key="2">
    <citation type="submission" date="2023-05" db="EMBL/GenBank/DDBJ databases">
        <authorList>
            <consortium name="Lawrence Berkeley National Laboratory"/>
            <person name="Steindorff A."/>
            <person name="Hensen N."/>
            <person name="Bonometti L."/>
            <person name="Westerberg I."/>
            <person name="Brannstrom I.O."/>
            <person name="Guillou S."/>
            <person name="Cros-Aarteil S."/>
            <person name="Calhoun S."/>
            <person name="Haridas S."/>
            <person name="Kuo A."/>
            <person name="Mondo S."/>
            <person name="Pangilinan J."/>
            <person name="Riley R."/>
            <person name="Labutti K."/>
            <person name="Andreopoulos B."/>
            <person name="Lipzen A."/>
            <person name="Chen C."/>
            <person name="Yanf M."/>
            <person name="Daum C."/>
            <person name="Ng V."/>
            <person name="Clum A."/>
            <person name="Ohm R."/>
            <person name="Martin F."/>
            <person name="Silar P."/>
            <person name="Natvig D."/>
            <person name="Lalanne C."/>
            <person name="Gautier V."/>
            <person name="Ament-Velasquez S.L."/>
            <person name="Kruys A."/>
            <person name="Hutchinson M.I."/>
            <person name="Powell A.J."/>
            <person name="Barry K."/>
            <person name="Miller A.N."/>
            <person name="Grigoriev I.V."/>
            <person name="Debuchy R."/>
            <person name="Gladieux P."/>
            <person name="Thoren M.H."/>
            <person name="Johannesson H."/>
        </authorList>
    </citation>
    <scope>NUCLEOTIDE SEQUENCE</scope>
    <source>
        <strain evidence="1">CBS 141.50</strain>
    </source>
</reference>
<dbReference type="AlphaFoldDB" id="A0AAN6ZLM4"/>
<dbReference type="Proteomes" id="UP001302676">
    <property type="component" value="Unassembled WGS sequence"/>
</dbReference>
<evidence type="ECO:0000313" key="2">
    <source>
        <dbReference type="Proteomes" id="UP001302676"/>
    </source>
</evidence>
<proteinExistence type="predicted"/>
<dbReference type="GeneID" id="87818078"/>
<gene>
    <name evidence="1" type="ORF">C8A04DRAFT_30660</name>
</gene>
<accession>A0AAN6ZLM4</accession>
<comment type="caution">
    <text evidence="1">The sequence shown here is derived from an EMBL/GenBank/DDBJ whole genome shotgun (WGS) entry which is preliminary data.</text>
</comment>
<reference evidence="1" key="1">
    <citation type="journal article" date="2023" name="Mol. Phylogenet. Evol.">
        <title>Genome-scale phylogeny and comparative genomics of the fungal order Sordariales.</title>
        <authorList>
            <person name="Hensen N."/>
            <person name="Bonometti L."/>
            <person name="Westerberg I."/>
            <person name="Brannstrom I.O."/>
            <person name="Guillou S."/>
            <person name="Cros-Aarteil S."/>
            <person name="Calhoun S."/>
            <person name="Haridas S."/>
            <person name="Kuo A."/>
            <person name="Mondo S."/>
            <person name="Pangilinan J."/>
            <person name="Riley R."/>
            <person name="LaButti K."/>
            <person name="Andreopoulos B."/>
            <person name="Lipzen A."/>
            <person name="Chen C."/>
            <person name="Yan M."/>
            <person name="Daum C."/>
            <person name="Ng V."/>
            <person name="Clum A."/>
            <person name="Steindorff A."/>
            <person name="Ohm R.A."/>
            <person name="Martin F."/>
            <person name="Silar P."/>
            <person name="Natvig D.O."/>
            <person name="Lalanne C."/>
            <person name="Gautier V."/>
            <person name="Ament-Velasquez S.L."/>
            <person name="Kruys A."/>
            <person name="Hutchinson M.I."/>
            <person name="Powell A.J."/>
            <person name="Barry K."/>
            <person name="Miller A.N."/>
            <person name="Grigoriev I.V."/>
            <person name="Debuchy R."/>
            <person name="Gladieux P."/>
            <person name="Hiltunen Thoren M."/>
            <person name="Johannesson H."/>
        </authorList>
    </citation>
    <scope>NUCLEOTIDE SEQUENCE</scope>
    <source>
        <strain evidence="1">CBS 141.50</strain>
    </source>
</reference>
<name>A0AAN6ZLM4_9PEZI</name>
<dbReference type="RefSeq" id="XP_062635187.1">
    <property type="nucleotide sequence ID" value="XM_062781465.1"/>
</dbReference>
<organism evidence="1 2">
    <name type="scientific">Dichotomopilus funicola</name>
    <dbReference type="NCBI Taxonomy" id="1934379"/>
    <lineage>
        <taxon>Eukaryota</taxon>
        <taxon>Fungi</taxon>
        <taxon>Dikarya</taxon>
        <taxon>Ascomycota</taxon>
        <taxon>Pezizomycotina</taxon>
        <taxon>Sordariomycetes</taxon>
        <taxon>Sordariomycetidae</taxon>
        <taxon>Sordariales</taxon>
        <taxon>Chaetomiaceae</taxon>
        <taxon>Dichotomopilus</taxon>
    </lineage>
</organism>
<keyword evidence="2" id="KW-1185">Reference proteome</keyword>
<sequence length="421" mass="48915">MARYRNIVDLPVELIEAIYLRICPRCPDIPGIDASLAAILQPLVFESYKADADGCDSKRYVHRVVQLTRSLQARPDLAGRLRSLSFSFSLMPTLEDLGPAERQYVKETIARLGFFAGRFRPNWDDDPGYDYRKDLWQYTLLPFEVALIRAPAIEYLQLPVGDDWRLMLLLFLMARGARVRDAENIPTPDASGDPLATCSFPHLHTITFPIVVADDLPYHPTETDVPWTMLQVAPNVRSIRLPSDPGDLWPGRFTHAEVPPPLPHHRRVHLQHTCIGAPVDIYNFLEATPHLEAFALQWAPVLIQHKNRQDRDDVENALSQLWGMLERIKSFMEEGAVEGRIPGLESMRHFGRLERVSVNEDVLRWLRDVWCDWKAHWTWARDENYEWVPRDRFLVDMFPPTIRRVTFWRLRRYITIRGRPS</sequence>
<protein>
    <submittedName>
        <fullName evidence="1">Uncharacterized protein</fullName>
    </submittedName>
</protein>
<evidence type="ECO:0000313" key="1">
    <source>
        <dbReference type="EMBL" id="KAK4141816.1"/>
    </source>
</evidence>